<organism evidence="1 2">
    <name type="scientific">Polaromonas jejuensis</name>
    <dbReference type="NCBI Taxonomy" id="457502"/>
    <lineage>
        <taxon>Bacteria</taxon>
        <taxon>Pseudomonadati</taxon>
        <taxon>Pseudomonadota</taxon>
        <taxon>Betaproteobacteria</taxon>
        <taxon>Burkholderiales</taxon>
        <taxon>Comamonadaceae</taxon>
        <taxon>Polaromonas</taxon>
    </lineage>
</organism>
<proteinExistence type="predicted"/>
<evidence type="ECO:0000313" key="1">
    <source>
        <dbReference type="EMBL" id="MFC5524031.1"/>
    </source>
</evidence>
<comment type="caution">
    <text evidence="1">The sequence shown here is derived from an EMBL/GenBank/DDBJ whole genome shotgun (WGS) entry which is preliminary data.</text>
</comment>
<accession>A0ABW0QGG2</accession>
<dbReference type="Proteomes" id="UP001596084">
    <property type="component" value="Unassembled WGS sequence"/>
</dbReference>
<dbReference type="RefSeq" id="WP_068832039.1">
    <property type="nucleotide sequence ID" value="NZ_JBHSMX010000066.1"/>
</dbReference>
<name>A0ABW0QGG2_9BURK</name>
<sequence>MRPPGSVGEVRQALLQAARDLALPARAPTLQELTTRACIGRVAAMNTVKNMVRSGDLVIVRRRWVMHSCKPVAEYAPTDAPEAMPRGLTQCCALATVWSAALTKS</sequence>
<reference evidence="2" key="1">
    <citation type="journal article" date="2019" name="Int. J. Syst. Evol. Microbiol.">
        <title>The Global Catalogue of Microorganisms (GCM) 10K type strain sequencing project: providing services to taxonomists for standard genome sequencing and annotation.</title>
        <authorList>
            <consortium name="The Broad Institute Genomics Platform"/>
            <consortium name="The Broad Institute Genome Sequencing Center for Infectious Disease"/>
            <person name="Wu L."/>
            <person name="Ma J."/>
        </authorList>
    </citation>
    <scope>NUCLEOTIDE SEQUENCE [LARGE SCALE GENOMIC DNA]</scope>
    <source>
        <strain evidence="2">CGMCC 4.7277</strain>
    </source>
</reference>
<dbReference type="EMBL" id="JBHSMX010000066">
    <property type="protein sequence ID" value="MFC5524031.1"/>
    <property type="molecule type" value="Genomic_DNA"/>
</dbReference>
<gene>
    <name evidence="1" type="ORF">ACFPP7_24435</name>
</gene>
<protein>
    <submittedName>
        <fullName evidence="1">Uncharacterized protein</fullName>
    </submittedName>
</protein>
<keyword evidence="2" id="KW-1185">Reference proteome</keyword>
<evidence type="ECO:0000313" key="2">
    <source>
        <dbReference type="Proteomes" id="UP001596084"/>
    </source>
</evidence>